<organism evidence="2 3">
    <name type="scientific">Pristionchus fissidentatus</name>
    <dbReference type="NCBI Taxonomy" id="1538716"/>
    <lineage>
        <taxon>Eukaryota</taxon>
        <taxon>Metazoa</taxon>
        <taxon>Ecdysozoa</taxon>
        <taxon>Nematoda</taxon>
        <taxon>Chromadorea</taxon>
        <taxon>Rhabditida</taxon>
        <taxon>Rhabditina</taxon>
        <taxon>Diplogasteromorpha</taxon>
        <taxon>Diplogasteroidea</taxon>
        <taxon>Neodiplogasteridae</taxon>
        <taxon>Pristionchus</taxon>
    </lineage>
</organism>
<comment type="caution">
    <text evidence="2">The sequence shown here is derived from an EMBL/GenBank/DDBJ whole genome shotgun (WGS) entry which is preliminary data.</text>
</comment>
<reference evidence="2" key="1">
    <citation type="submission" date="2023-10" db="EMBL/GenBank/DDBJ databases">
        <title>Genome assembly of Pristionchus species.</title>
        <authorList>
            <person name="Yoshida K."/>
            <person name="Sommer R.J."/>
        </authorList>
    </citation>
    <scope>NUCLEOTIDE SEQUENCE</scope>
    <source>
        <strain evidence="2">RS5133</strain>
    </source>
</reference>
<name>A0AAV5WHW5_9BILA</name>
<keyword evidence="3" id="KW-1185">Reference proteome</keyword>
<evidence type="ECO:0000313" key="3">
    <source>
        <dbReference type="Proteomes" id="UP001432322"/>
    </source>
</evidence>
<accession>A0AAV5WHW5</accession>
<sequence length="69" mass="7461">RIMPSSSRFVSNMNSCSQQGTFPFTAIVVLFTFCSLTVTYVLNSSTLPRSRAFLTETMSVSISSGVAPT</sequence>
<evidence type="ECO:0000256" key="1">
    <source>
        <dbReference type="SAM" id="Phobius"/>
    </source>
</evidence>
<keyword evidence="1" id="KW-1133">Transmembrane helix</keyword>
<proteinExistence type="predicted"/>
<gene>
    <name evidence="2" type="ORF">PFISCL1PPCAC_21914</name>
</gene>
<feature type="transmembrane region" description="Helical" evidence="1">
    <location>
        <begin position="20"/>
        <end position="42"/>
    </location>
</feature>
<dbReference type="Proteomes" id="UP001432322">
    <property type="component" value="Unassembled WGS sequence"/>
</dbReference>
<keyword evidence="1" id="KW-0472">Membrane</keyword>
<protein>
    <submittedName>
        <fullName evidence="2">Uncharacterized protein</fullName>
    </submittedName>
</protein>
<feature type="non-terminal residue" evidence="2">
    <location>
        <position position="1"/>
    </location>
</feature>
<keyword evidence="1" id="KW-0812">Transmembrane</keyword>
<dbReference type="AlphaFoldDB" id="A0AAV5WHW5"/>
<dbReference type="EMBL" id="BTSY01000005">
    <property type="protein sequence ID" value="GMT30617.1"/>
    <property type="molecule type" value="Genomic_DNA"/>
</dbReference>
<evidence type="ECO:0000313" key="2">
    <source>
        <dbReference type="EMBL" id="GMT30617.1"/>
    </source>
</evidence>